<protein>
    <recommendedName>
        <fullName evidence="4">RRM domain-containing protein</fullName>
    </recommendedName>
</protein>
<dbReference type="GO" id="GO:0003723">
    <property type="term" value="F:RNA binding"/>
    <property type="evidence" value="ECO:0007669"/>
    <property type="project" value="UniProtKB-UniRule"/>
</dbReference>
<feature type="domain" description="RRM" evidence="4">
    <location>
        <begin position="37"/>
        <end position="118"/>
    </location>
</feature>
<keyword evidence="1 2" id="KW-0694">RNA-binding</keyword>
<comment type="caution">
    <text evidence="5">The sequence shown here is derived from an EMBL/GenBank/DDBJ whole genome shotgun (WGS) entry which is preliminary data.</text>
</comment>
<dbReference type="Pfam" id="PF00076">
    <property type="entry name" value="RRM_1"/>
    <property type="match status" value="1"/>
</dbReference>
<feature type="region of interest" description="Disordered" evidence="3">
    <location>
        <begin position="117"/>
        <end position="141"/>
    </location>
</feature>
<dbReference type="Gene3D" id="3.30.70.330">
    <property type="match status" value="1"/>
</dbReference>
<evidence type="ECO:0000313" key="5">
    <source>
        <dbReference type="EMBL" id="KAG0267711.1"/>
    </source>
</evidence>
<dbReference type="Proteomes" id="UP000726737">
    <property type="component" value="Unassembled WGS sequence"/>
</dbReference>
<dbReference type="OrthoDB" id="6730379at2759"/>
<evidence type="ECO:0000256" key="1">
    <source>
        <dbReference type="ARBA" id="ARBA00022884"/>
    </source>
</evidence>
<reference evidence="5" key="1">
    <citation type="journal article" date="2020" name="Fungal Divers.">
        <title>Resolving the Mortierellaceae phylogeny through synthesis of multi-gene phylogenetics and phylogenomics.</title>
        <authorList>
            <person name="Vandepol N."/>
            <person name="Liber J."/>
            <person name="Desiro A."/>
            <person name="Na H."/>
            <person name="Kennedy M."/>
            <person name="Barry K."/>
            <person name="Grigoriev I.V."/>
            <person name="Miller A.N."/>
            <person name="O'Donnell K."/>
            <person name="Stajich J.E."/>
            <person name="Bonito G."/>
        </authorList>
    </citation>
    <scope>NUCLEOTIDE SEQUENCE</scope>
    <source>
        <strain evidence="5">KOD948</strain>
    </source>
</reference>
<keyword evidence="6" id="KW-1185">Reference proteome</keyword>
<feature type="region of interest" description="Disordered" evidence="3">
    <location>
        <begin position="1"/>
        <end position="32"/>
    </location>
</feature>
<feature type="compositionally biased region" description="Low complexity" evidence="3">
    <location>
        <begin position="193"/>
        <end position="207"/>
    </location>
</feature>
<dbReference type="SUPFAM" id="SSF54928">
    <property type="entry name" value="RNA-binding domain, RBD"/>
    <property type="match status" value="1"/>
</dbReference>
<feature type="compositionally biased region" description="Polar residues" evidence="3">
    <location>
        <begin position="1"/>
        <end position="14"/>
    </location>
</feature>
<gene>
    <name evidence="5" type="ORF">BG011_000022</name>
</gene>
<sequence>MASSTSTNPLTYRTTQKDHGLQKSAVPPKATTPLDDKRIYVGNLDPTIDEYTVLKLFTPFGKITKLDFMFHWHGPKKGTPRGYCFIEFENPAQAAAAIKQMNRKAIKLRPLSVSLANMAPPSTDNDSQGRKRILDPNRPTTFSLLKSGALKNASTDEKIKAMERKLAQMAQPPKPPKPTLAPAHVSLPPKPTASMASAASSRMSNNNHRGAGVSSSSITAKRHRPY</sequence>
<dbReference type="InterPro" id="IPR035979">
    <property type="entry name" value="RBD_domain_sf"/>
</dbReference>
<dbReference type="AlphaFoldDB" id="A0A9P6QJ14"/>
<dbReference type="InterPro" id="IPR012677">
    <property type="entry name" value="Nucleotide-bd_a/b_plait_sf"/>
</dbReference>
<feature type="region of interest" description="Disordered" evidence="3">
    <location>
        <begin position="167"/>
        <end position="226"/>
    </location>
</feature>
<dbReference type="PROSITE" id="PS50102">
    <property type="entry name" value="RRM"/>
    <property type="match status" value="1"/>
</dbReference>
<dbReference type="InterPro" id="IPR000504">
    <property type="entry name" value="RRM_dom"/>
</dbReference>
<name>A0A9P6QJ14_9FUNG</name>
<evidence type="ECO:0000259" key="4">
    <source>
        <dbReference type="PROSITE" id="PS50102"/>
    </source>
</evidence>
<dbReference type="PANTHER" id="PTHR21245">
    <property type="entry name" value="HETEROGENEOUS NUCLEAR RIBONUCLEOPROTEIN"/>
    <property type="match status" value="1"/>
</dbReference>
<evidence type="ECO:0000313" key="6">
    <source>
        <dbReference type="Proteomes" id="UP000726737"/>
    </source>
</evidence>
<evidence type="ECO:0000256" key="2">
    <source>
        <dbReference type="PROSITE-ProRule" id="PRU00176"/>
    </source>
</evidence>
<accession>A0A9P6QJ14</accession>
<dbReference type="SMART" id="SM00360">
    <property type="entry name" value="RRM"/>
    <property type="match status" value="1"/>
</dbReference>
<dbReference type="EMBL" id="JAAAJA010000001">
    <property type="protein sequence ID" value="KAG0267711.1"/>
    <property type="molecule type" value="Genomic_DNA"/>
</dbReference>
<organism evidence="5 6">
    <name type="scientific">Mortierella polycephala</name>
    <dbReference type="NCBI Taxonomy" id="41804"/>
    <lineage>
        <taxon>Eukaryota</taxon>
        <taxon>Fungi</taxon>
        <taxon>Fungi incertae sedis</taxon>
        <taxon>Mucoromycota</taxon>
        <taxon>Mortierellomycotina</taxon>
        <taxon>Mortierellomycetes</taxon>
        <taxon>Mortierellales</taxon>
        <taxon>Mortierellaceae</taxon>
        <taxon>Mortierella</taxon>
    </lineage>
</organism>
<evidence type="ECO:0000256" key="3">
    <source>
        <dbReference type="SAM" id="MobiDB-lite"/>
    </source>
</evidence>
<proteinExistence type="predicted"/>